<protein>
    <submittedName>
        <fullName evidence="1">DUF2019 domain-containing protein</fullName>
    </submittedName>
</protein>
<dbReference type="Proteomes" id="UP000614410">
    <property type="component" value="Unassembled WGS sequence"/>
</dbReference>
<evidence type="ECO:0000313" key="1">
    <source>
        <dbReference type="EMBL" id="MBJ7609332.1"/>
    </source>
</evidence>
<gene>
    <name evidence="1" type="ORF">JF887_07855</name>
</gene>
<sequence>MTAERASEYLAVLSEMDAHRIEAGGKPPHWNRLVNRLQTLYLELRQSPDGRQAIGDLMDSESVTVREWSAGHALAWEPAKAQDALERLAAEGKGLASFEAGITLREFRRGKLKLDWIPKRAVRAPEPEA</sequence>
<dbReference type="EMBL" id="JAEKNN010000036">
    <property type="protein sequence ID" value="MBJ7609332.1"/>
    <property type="molecule type" value="Genomic_DNA"/>
</dbReference>
<reference evidence="1 2" key="1">
    <citation type="submission" date="2020-10" db="EMBL/GenBank/DDBJ databases">
        <title>Ca. Dormibacterota MAGs.</title>
        <authorList>
            <person name="Montgomery K."/>
        </authorList>
    </citation>
    <scope>NUCLEOTIDE SEQUENCE [LARGE SCALE GENOMIC DNA]</scope>
    <source>
        <strain evidence="1">Mitchell_Peninsula_5</strain>
    </source>
</reference>
<name>A0A934KQI3_9BACT</name>
<organism evidence="1 2">
    <name type="scientific">Candidatus Amunia macphersoniae</name>
    <dbReference type="NCBI Taxonomy" id="3127014"/>
    <lineage>
        <taxon>Bacteria</taxon>
        <taxon>Bacillati</taxon>
        <taxon>Candidatus Dormiibacterota</taxon>
        <taxon>Candidatus Dormibacteria</taxon>
        <taxon>Candidatus Aeolococcales</taxon>
        <taxon>Candidatus Aeolococcaceae</taxon>
        <taxon>Candidatus Amunia</taxon>
    </lineage>
</organism>
<dbReference type="InterPro" id="IPR042236">
    <property type="entry name" value="PI3K_accessory_sf"/>
</dbReference>
<dbReference type="AlphaFoldDB" id="A0A934KQI3"/>
<dbReference type="Gene3D" id="1.25.40.70">
    <property type="entry name" value="Phosphatidylinositol 3-kinase, accessory domain (PIK)"/>
    <property type="match status" value="1"/>
</dbReference>
<dbReference type="SUPFAM" id="SSF48371">
    <property type="entry name" value="ARM repeat"/>
    <property type="match status" value="1"/>
</dbReference>
<dbReference type="InterPro" id="IPR016024">
    <property type="entry name" value="ARM-type_fold"/>
</dbReference>
<comment type="caution">
    <text evidence="1">The sequence shown here is derived from an EMBL/GenBank/DDBJ whole genome shotgun (WGS) entry which is preliminary data.</text>
</comment>
<evidence type="ECO:0000313" key="2">
    <source>
        <dbReference type="Proteomes" id="UP000614410"/>
    </source>
</evidence>
<proteinExistence type="predicted"/>
<accession>A0A934KQI3</accession>